<feature type="non-terminal residue" evidence="8">
    <location>
        <position position="1"/>
    </location>
</feature>
<sequence>VAQSTYASGLNAANSTLYFYNAGNKFLKWETSKKTDIGLSFGLLQDRLTGNFAYYRNNVDGLILNVPTSPSRGIPNPDVANSIQANVGSMLNNGVELDLRFNAIQGVNPANGRRLIQKANGTVAQFDLTAGWTTVNADGTNGAATTAPNQLTDGVYYGPVLPTWYGGFDNTFRFKNFDLGVFIQFSGGNYIYNGTKAGLHDQRFWNNSTDILERWTTPGQNAKYPRVVYGDNVSNGSALIMSSNVEKGDFA</sequence>
<evidence type="ECO:0000256" key="5">
    <source>
        <dbReference type="ARBA" id="ARBA00023136"/>
    </source>
</evidence>
<evidence type="ECO:0000256" key="2">
    <source>
        <dbReference type="ARBA" id="ARBA00022448"/>
    </source>
</evidence>
<reference evidence="8" key="1">
    <citation type="journal article" date="2019" name="Sci. Rep.">
        <title>Draft genome of Tanacetum cinerariifolium, the natural source of mosquito coil.</title>
        <authorList>
            <person name="Yamashiro T."/>
            <person name="Shiraishi A."/>
            <person name="Satake H."/>
            <person name="Nakayama K."/>
        </authorList>
    </citation>
    <scope>NUCLEOTIDE SEQUENCE</scope>
</reference>
<dbReference type="InterPro" id="IPR039426">
    <property type="entry name" value="TonB-dep_rcpt-like"/>
</dbReference>
<keyword evidence="4" id="KW-0798">TonB box</keyword>
<evidence type="ECO:0000256" key="6">
    <source>
        <dbReference type="ARBA" id="ARBA00023237"/>
    </source>
</evidence>
<dbReference type="Pfam" id="PF00593">
    <property type="entry name" value="TonB_dep_Rec_b-barrel"/>
    <property type="match status" value="1"/>
</dbReference>
<comment type="caution">
    <text evidence="8">The sequence shown here is derived from an EMBL/GenBank/DDBJ whole genome shotgun (WGS) entry which is preliminary data.</text>
</comment>
<gene>
    <name evidence="8" type="ORF">Tci_848707</name>
</gene>
<dbReference type="PROSITE" id="PS52016">
    <property type="entry name" value="TONB_DEPENDENT_REC_3"/>
    <property type="match status" value="1"/>
</dbReference>
<keyword evidence="5" id="KW-0472">Membrane</keyword>
<proteinExistence type="predicted"/>
<evidence type="ECO:0000256" key="1">
    <source>
        <dbReference type="ARBA" id="ARBA00004571"/>
    </source>
</evidence>
<name>A0A699QVR1_TANCI</name>
<dbReference type="SUPFAM" id="SSF56935">
    <property type="entry name" value="Porins"/>
    <property type="match status" value="1"/>
</dbReference>
<dbReference type="EMBL" id="BKCJ011057752">
    <property type="protein sequence ID" value="GFC76737.1"/>
    <property type="molecule type" value="Genomic_DNA"/>
</dbReference>
<dbReference type="InterPro" id="IPR000531">
    <property type="entry name" value="Beta-barrel_TonB"/>
</dbReference>
<evidence type="ECO:0000313" key="8">
    <source>
        <dbReference type="EMBL" id="GFC76737.1"/>
    </source>
</evidence>
<evidence type="ECO:0000256" key="3">
    <source>
        <dbReference type="ARBA" id="ARBA00022692"/>
    </source>
</evidence>
<protein>
    <recommendedName>
        <fullName evidence="7">TonB-dependent receptor-like beta-barrel domain-containing protein</fullName>
    </recommendedName>
</protein>
<dbReference type="InterPro" id="IPR036942">
    <property type="entry name" value="Beta-barrel_TonB_sf"/>
</dbReference>
<organism evidence="8">
    <name type="scientific">Tanacetum cinerariifolium</name>
    <name type="common">Dalmatian daisy</name>
    <name type="synonym">Chrysanthemum cinerariifolium</name>
    <dbReference type="NCBI Taxonomy" id="118510"/>
    <lineage>
        <taxon>Eukaryota</taxon>
        <taxon>Viridiplantae</taxon>
        <taxon>Streptophyta</taxon>
        <taxon>Embryophyta</taxon>
        <taxon>Tracheophyta</taxon>
        <taxon>Spermatophyta</taxon>
        <taxon>Magnoliopsida</taxon>
        <taxon>eudicotyledons</taxon>
        <taxon>Gunneridae</taxon>
        <taxon>Pentapetalae</taxon>
        <taxon>asterids</taxon>
        <taxon>campanulids</taxon>
        <taxon>Asterales</taxon>
        <taxon>Asteraceae</taxon>
        <taxon>Asteroideae</taxon>
        <taxon>Anthemideae</taxon>
        <taxon>Anthemidinae</taxon>
        <taxon>Tanacetum</taxon>
    </lineage>
</organism>
<accession>A0A699QVR1</accession>
<evidence type="ECO:0000259" key="7">
    <source>
        <dbReference type="Pfam" id="PF00593"/>
    </source>
</evidence>
<dbReference type="AlphaFoldDB" id="A0A699QVR1"/>
<comment type="subcellular location">
    <subcellularLocation>
        <location evidence="1">Cell outer membrane</location>
        <topology evidence="1">Multi-pass membrane protein</topology>
    </subcellularLocation>
</comment>
<keyword evidence="2" id="KW-0813">Transport</keyword>
<dbReference type="Gene3D" id="2.40.170.20">
    <property type="entry name" value="TonB-dependent receptor, beta-barrel domain"/>
    <property type="match status" value="1"/>
</dbReference>
<evidence type="ECO:0000256" key="4">
    <source>
        <dbReference type="ARBA" id="ARBA00023077"/>
    </source>
</evidence>
<feature type="domain" description="TonB-dependent receptor-like beta-barrel" evidence="7">
    <location>
        <begin position="5"/>
        <end position="196"/>
    </location>
</feature>
<keyword evidence="6" id="KW-0998">Cell outer membrane</keyword>
<keyword evidence="3" id="KW-0812">Transmembrane</keyword>
<feature type="non-terminal residue" evidence="8">
    <location>
        <position position="251"/>
    </location>
</feature>